<dbReference type="InterPro" id="IPR055270">
    <property type="entry name" value="Glyco_tran_10_C"/>
</dbReference>
<evidence type="ECO:0000256" key="2">
    <source>
        <dbReference type="ARBA" id="ARBA00004922"/>
    </source>
</evidence>
<dbReference type="InterPro" id="IPR001503">
    <property type="entry name" value="Glyco_trans_10"/>
</dbReference>
<dbReference type="Pfam" id="PF17039">
    <property type="entry name" value="Glyco_tran_10_N"/>
    <property type="match status" value="1"/>
</dbReference>
<evidence type="ECO:0000256" key="8">
    <source>
        <dbReference type="ARBA" id="ARBA00022989"/>
    </source>
</evidence>
<keyword evidence="10" id="KW-0325">Glycoprotein</keyword>
<dbReference type="InterPro" id="IPR031481">
    <property type="entry name" value="Glyco_tran_10_N"/>
</dbReference>
<evidence type="ECO:0000256" key="11">
    <source>
        <dbReference type="RuleBase" id="RU003832"/>
    </source>
</evidence>
<evidence type="ECO:0000313" key="15">
    <source>
        <dbReference type="Proteomes" id="UP001367676"/>
    </source>
</evidence>
<dbReference type="EMBL" id="JBBCAQ010000034">
    <property type="protein sequence ID" value="KAK7579633.1"/>
    <property type="molecule type" value="Genomic_DNA"/>
</dbReference>
<keyword evidence="9" id="KW-0472">Membrane</keyword>
<keyword evidence="7" id="KW-0735">Signal-anchor</keyword>
<evidence type="ECO:0000256" key="5">
    <source>
        <dbReference type="ARBA" id="ARBA00022679"/>
    </source>
</evidence>
<evidence type="ECO:0000256" key="3">
    <source>
        <dbReference type="ARBA" id="ARBA00008919"/>
    </source>
</evidence>
<keyword evidence="11" id="KW-0333">Golgi apparatus</keyword>
<dbReference type="FunFam" id="3.40.50.11660:FF:000002">
    <property type="entry name" value="Alpha-(1,3)-fucosyltransferase"/>
    <property type="match status" value="1"/>
</dbReference>
<feature type="domain" description="Fucosyltransferase N-terminal" evidence="13">
    <location>
        <begin position="44"/>
        <end position="141"/>
    </location>
</feature>
<keyword evidence="15" id="KW-1185">Reference proteome</keyword>
<comment type="caution">
    <text evidence="14">The sequence shown here is derived from an EMBL/GenBank/DDBJ whole genome shotgun (WGS) entry which is preliminary data.</text>
</comment>
<keyword evidence="6 11" id="KW-0812">Transmembrane</keyword>
<reference evidence="14 15" key="1">
    <citation type="submission" date="2024-03" db="EMBL/GenBank/DDBJ databases">
        <title>Adaptation during the transition from Ophiocordyceps entomopathogen to insect associate is accompanied by gene loss and intensified selection.</title>
        <authorList>
            <person name="Ward C.M."/>
            <person name="Onetto C.A."/>
            <person name="Borneman A.R."/>
        </authorList>
    </citation>
    <scope>NUCLEOTIDE SEQUENCE [LARGE SCALE GENOMIC DNA]</scope>
    <source>
        <strain evidence="14">AWRI1</strain>
        <tissue evidence="14">Single Adult Female</tissue>
    </source>
</reference>
<dbReference type="PANTHER" id="PTHR11929:SF194">
    <property type="entry name" value="ALPHA-(1,3)-FUCOSYLTRANSFERASE 10"/>
    <property type="match status" value="1"/>
</dbReference>
<evidence type="ECO:0000256" key="1">
    <source>
        <dbReference type="ARBA" id="ARBA00004447"/>
    </source>
</evidence>
<evidence type="ECO:0000256" key="7">
    <source>
        <dbReference type="ARBA" id="ARBA00022968"/>
    </source>
</evidence>
<protein>
    <recommendedName>
        <fullName evidence="11">Fucosyltransferase</fullName>
        <ecNumber evidence="11">2.4.1.-</ecNumber>
    </recommendedName>
</protein>
<dbReference type="Proteomes" id="UP001367676">
    <property type="component" value="Unassembled WGS sequence"/>
</dbReference>
<dbReference type="SUPFAM" id="SSF53756">
    <property type="entry name" value="UDP-Glycosyltransferase/glycogen phosphorylase"/>
    <property type="match status" value="1"/>
</dbReference>
<dbReference type="AlphaFoldDB" id="A0AAN9TCZ4"/>
<dbReference type="GO" id="GO:0032580">
    <property type="term" value="C:Golgi cisterna membrane"/>
    <property type="evidence" value="ECO:0007669"/>
    <property type="project" value="UniProtKB-SubCell"/>
</dbReference>
<dbReference type="Pfam" id="PF00852">
    <property type="entry name" value="Glyco_transf_10"/>
    <property type="match status" value="1"/>
</dbReference>
<comment type="similarity">
    <text evidence="3 11">Belongs to the glycosyltransferase 10 family.</text>
</comment>
<evidence type="ECO:0000256" key="4">
    <source>
        <dbReference type="ARBA" id="ARBA00022676"/>
    </source>
</evidence>
<dbReference type="InterPro" id="IPR038577">
    <property type="entry name" value="GT10-like_C_sf"/>
</dbReference>
<gene>
    <name evidence="14" type="ORF">V9T40_000262</name>
</gene>
<comment type="pathway">
    <text evidence="2">Protein modification; protein glycosylation.</text>
</comment>
<evidence type="ECO:0000259" key="12">
    <source>
        <dbReference type="Pfam" id="PF00852"/>
    </source>
</evidence>
<dbReference type="EC" id="2.4.1.-" evidence="11"/>
<feature type="domain" description="Fucosyltransferase C-terminal" evidence="12">
    <location>
        <begin position="175"/>
        <end position="357"/>
    </location>
</feature>
<evidence type="ECO:0000313" key="14">
    <source>
        <dbReference type="EMBL" id="KAK7579633.1"/>
    </source>
</evidence>
<evidence type="ECO:0000256" key="6">
    <source>
        <dbReference type="ARBA" id="ARBA00022692"/>
    </source>
</evidence>
<keyword evidence="5 11" id="KW-0808">Transferase</keyword>
<evidence type="ECO:0000256" key="10">
    <source>
        <dbReference type="ARBA" id="ARBA00023180"/>
    </source>
</evidence>
<dbReference type="PANTHER" id="PTHR11929">
    <property type="entry name" value="ALPHA- 1,3 -FUCOSYLTRANSFERASE"/>
    <property type="match status" value="1"/>
</dbReference>
<evidence type="ECO:0000256" key="9">
    <source>
        <dbReference type="ARBA" id="ARBA00023136"/>
    </source>
</evidence>
<organism evidence="14 15">
    <name type="scientific">Parthenolecanium corni</name>
    <dbReference type="NCBI Taxonomy" id="536013"/>
    <lineage>
        <taxon>Eukaryota</taxon>
        <taxon>Metazoa</taxon>
        <taxon>Ecdysozoa</taxon>
        <taxon>Arthropoda</taxon>
        <taxon>Hexapoda</taxon>
        <taxon>Insecta</taxon>
        <taxon>Pterygota</taxon>
        <taxon>Neoptera</taxon>
        <taxon>Paraneoptera</taxon>
        <taxon>Hemiptera</taxon>
        <taxon>Sternorrhyncha</taxon>
        <taxon>Coccoidea</taxon>
        <taxon>Coccidae</taxon>
        <taxon>Parthenolecanium</taxon>
    </lineage>
</organism>
<sequence length="429" mass="50058">MFNFERNYSGNQYQWTIIFKAIDEKSGCDRMQSNNQHTVLWCVPVVLWWTAFSHRRDEIRKCDHKHCFFTESRSFRLVPETKAFLFYGSDINLTDLPVPRKQEIWALFHEESLKNAPFLSSEKFTRLFNFTSTFDRESDLPSTTMHLSSLDAITDIKYLVPTKLKNELLESIAPIVYIQSSCDTLINRDEYVVNLSQYLKIDSFGKCLNNAELPTNLRTLESLNSPEFLAFLSRYKFTIAVENAVCDDYITEKLWRSLIVGSVPIYFGSPTIRDWLPNDKSVIFIEDFASPRDLADFIEELNYRDDLYDQYLLHKSIAKVDNILLKSVLTNRPWNEYGSLIEKFECDVCLALHEPSRLVSRKNFRRHFKCEKPTSLLTNEKNESNFWSAIFDVERCRGDAVFEIVSKNETLTEKVVEERVNRISASGGC</sequence>
<name>A0AAN9TCZ4_9HEMI</name>
<keyword evidence="4 11" id="KW-0328">Glycosyltransferase</keyword>
<dbReference type="Gene3D" id="3.40.50.11660">
    <property type="entry name" value="Glycosyl transferase family 10, C-terminal domain"/>
    <property type="match status" value="1"/>
</dbReference>
<dbReference type="GO" id="GO:0046920">
    <property type="term" value="F:alpha-(1-&gt;3)-fucosyltransferase activity"/>
    <property type="evidence" value="ECO:0007669"/>
    <property type="project" value="TreeGrafter"/>
</dbReference>
<evidence type="ECO:0000259" key="13">
    <source>
        <dbReference type="Pfam" id="PF17039"/>
    </source>
</evidence>
<accession>A0AAN9TCZ4</accession>
<comment type="subcellular location">
    <subcellularLocation>
        <location evidence="1 11">Golgi apparatus</location>
        <location evidence="1 11">Golgi stack membrane</location>
        <topology evidence="1 11">Single-pass type II membrane protein</topology>
    </subcellularLocation>
</comment>
<keyword evidence="8" id="KW-1133">Transmembrane helix</keyword>
<proteinExistence type="inferred from homology"/>